<evidence type="ECO:0000256" key="1">
    <source>
        <dbReference type="ARBA" id="ARBA00008270"/>
    </source>
</evidence>
<feature type="active site" evidence="3">
    <location>
        <position position="41"/>
    </location>
</feature>
<evidence type="ECO:0000256" key="2">
    <source>
        <dbReference type="ARBA" id="ARBA00023235"/>
    </source>
</evidence>
<dbReference type="InterPro" id="IPR003719">
    <property type="entry name" value="Phenazine_PhzF-like"/>
</dbReference>
<dbReference type="EMBL" id="CP016172">
    <property type="protein sequence ID" value="ANN76927.1"/>
    <property type="molecule type" value="Genomic_DNA"/>
</dbReference>
<dbReference type="PIRSF" id="PIRSF016184">
    <property type="entry name" value="PhzC_PhzF"/>
    <property type="match status" value="1"/>
</dbReference>
<dbReference type="GO" id="GO:0016853">
    <property type="term" value="F:isomerase activity"/>
    <property type="evidence" value="ECO:0007669"/>
    <property type="project" value="UniProtKB-KW"/>
</dbReference>
<keyword evidence="2" id="KW-0413">Isomerase</keyword>
<evidence type="ECO:0000313" key="5">
    <source>
        <dbReference type="Proteomes" id="UP000091926"/>
    </source>
</evidence>
<accession>A0A193GAA5</accession>
<dbReference type="SUPFAM" id="SSF54506">
    <property type="entry name" value="Diaminopimelate epimerase-like"/>
    <property type="match status" value="1"/>
</dbReference>
<reference evidence="4 5" key="1">
    <citation type="submission" date="2016-06" db="EMBL/GenBank/DDBJ databases">
        <title>Complete genome sequences of Bordetella bronchialis and Bordetella flabilis.</title>
        <authorList>
            <person name="LiPuma J.J."/>
            <person name="Spilker T."/>
        </authorList>
    </citation>
    <scope>NUCLEOTIDE SEQUENCE [LARGE SCALE GENOMIC DNA]</scope>
    <source>
        <strain evidence="4 5">AU10664</strain>
    </source>
</reference>
<dbReference type="Pfam" id="PF02567">
    <property type="entry name" value="PhzC-PhzF"/>
    <property type="match status" value="1"/>
</dbReference>
<name>A0A193GAA5_9BORD</name>
<dbReference type="Proteomes" id="UP000091926">
    <property type="component" value="Chromosome"/>
</dbReference>
<organism evidence="4 5">
    <name type="scientific">Bordetella flabilis</name>
    <dbReference type="NCBI Taxonomy" id="463014"/>
    <lineage>
        <taxon>Bacteria</taxon>
        <taxon>Pseudomonadati</taxon>
        <taxon>Pseudomonadota</taxon>
        <taxon>Betaproteobacteria</taxon>
        <taxon>Burkholderiales</taxon>
        <taxon>Alcaligenaceae</taxon>
        <taxon>Bordetella</taxon>
    </lineage>
</organism>
<dbReference type="NCBIfam" id="TIGR00654">
    <property type="entry name" value="PhzF_family"/>
    <property type="match status" value="1"/>
</dbReference>
<gene>
    <name evidence="4" type="ORF">BAU07_07195</name>
</gene>
<keyword evidence="5" id="KW-1185">Reference proteome</keyword>
<sequence length="291" mass="30679">MVLIRVFVQDGQGGNPVPLVADARGMDTEAMRAVARDHGYESAFILPTGRPDCDLRLRYFVPLHEMEMCGHATVGALWALRQWGRWATAQATVEAASGVVDAQWEDDTGTVWISQPAVRTQPLDAAARQAVARVLRLPDPDGAADALDMVNAATSRMKTLVRLPDVRTLNALRPDFAAIESVCEAIGSTGLYPYAFDGEGGVLAPTAHARQFPKASGYPEDAATGIAASALWGYLAGQGIIDAGTAANPVTCTIRQGQAMGSPSAIAVRGRWSDSGAAAGCMLGGQVMWGR</sequence>
<dbReference type="KEGG" id="bfz:BAU07_07195"/>
<dbReference type="Gene3D" id="3.10.310.10">
    <property type="entry name" value="Diaminopimelate Epimerase, Chain A, domain 1"/>
    <property type="match status" value="2"/>
</dbReference>
<evidence type="ECO:0000313" key="4">
    <source>
        <dbReference type="EMBL" id="ANN76927.1"/>
    </source>
</evidence>
<protein>
    <submittedName>
        <fullName evidence="4">Phenazine biosynthesis protein</fullName>
    </submittedName>
</protein>
<dbReference type="RefSeq" id="WP_066655359.1">
    <property type="nucleotide sequence ID" value="NZ_CBCSCL010000008.1"/>
</dbReference>
<dbReference type="PANTHER" id="PTHR13774:SF39">
    <property type="entry name" value="BIOSYNTHESIS PROTEIN, PUTATIVE-RELATED"/>
    <property type="match status" value="1"/>
</dbReference>
<comment type="similarity">
    <text evidence="1">Belongs to the PhzF family.</text>
</comment>
<dbReference type="STRING" id="463014.BAU07_07195"/>
<dbReference type="PANTHER" id="PTHR13774">
    <property type="entry name" value="PHENAZINE BIOSYNTHESIS PROTEIN"/>
    <property type="match status" value="1"/>
</dbReference>
<evidence type="ECO:0000256" key="3">
    <source>
        <dbReference type="PIRSR" id="PIRSR016184-1"/>
    </source>
</evidence>
<dbReference type="GO" id="GO:0005737">
    <property type="term" value="C:cytoplasm"/>
    <property type="evidence" value="ECO:0007669"/>
    <property type="project" value="TreeGrafter"/>
</dbReference>
<proteinExistence type="inferred from homology"/>
<dbReference type="AlphaFoldDB" id="A0A193GAA5"/>